<evidence type="ECO:0000313" key="2">
    <source>
        <dbReference type="Proteomes" id="UP000075531"/>
    </source>
</evidence>
<name>A0A151B7R9_9CLOT</name>
<comment type="caution">
    <text evidence="1">The sequence shown here is derived from an EMBL/GenBank/DDBJ whole genome shotgun (WGS) entry which is preliminary data.</text>
</comment>
<accession>A0A151B7R9</accession>
<dbReference type="STRING" id="1121338.CLTEP_02460"/>
<proteinExistence type="predicted"/>
<dbReference type="Proteomes" id="UP000075531">
    <property type="component" value="Unassembled WGS sequence"/>
</dbReference>
<protein>
    <recommendedName>
        <fullName evidence="3">HNH endonuclease</fullName>
    </recommendedName>
</protein>
<dbReference type="Gene3D" id="1.10.30.50">
    <property type="match status" value="1"/>
</dbReference>
<dbReference type="EMBL" id="LTBA01000001">
    <property type="protein sequence ID" value="KYH35853.1"/>
    <property type="molecule type" value="Genomic_DNA"/>
</dbReference>
<reference evidence="1 2" key="1">
    <citation type="submission" date="2016-02" db="EMBL/GenBank/DDBJ databases">
        <title>Genome sequence of Clostridium tepidiprofundi DSM 19306.</title>
        <authorList>
            <person name="Poehlein A."/>
            <person name="Daniel R."/>
        </authorList>
    </citation>
    <scope>NUCLEOTIDE SEQUENCE [LARGE SCALE GENOMIC DNA]</scope>
    <source>
        <strain evidence="1 2">DSM 19306</strain>
    </source>
</reference>
<dbReference type="InterPro" id="IPR003615">
    <property type="entry name" value="HNH_nuc"/>
</dbReference>
<dbReference type="AlphaFoldDB" id="A0A151B7R9"/>
<keyword evidence="2" id="KW-1185">Reference proteome</keyword>
<dbReference type="RefSeq" id="WP_066821309.1">
    <property type="nucleotide sequence ID" value="NZ_LTBA01000001.1"/>
</dbReference>
<dbReference type="PATRIC" id="fig|1121338.3.peg.250"/>
<sequence>MNKKIYSAVMERANGYCEVCNRYFGEKLQLHHIVSGTGKRQKYETLTSCIAVCIECHNEIHSNRKLDLALKKLVQEKYFRQGLNEKEVREKMGGRIY</sequence>
<evidence type="ECO:0008006" key="3">
    <source>
        <dbReference type="Google" id="ProtNLM"/>
    </source>
</evidence>
<dbReference type="OrthoDB" id="9811997at2"/>
<gene>
    <name evidence="1" type="ORF">CLTEP_02460</name>
</gene>
<organism evidence="1 2">
    <name type="scientific">Clostridium tepidiprofundi DSM 19306</name>
    <dbReference type="NCBI Taxonomy" id="1121338"/>
    <lineage>
        <taxon>Bacteria</taxon>
        <taxon>Bacillati</taxon>
        <taxon>Bacillota</taxon>
        <taxon>Clostridia</taxon>
        <taxon>Eubacteriales</taxon>
        <taxon>Clostridiaceae</taxon>
        <taxon>Clostridium</taxon>
    </lineage>
</organism>
<dbReference type="CDD" id="cd00085">
    <property type="entry name" value="HNHc"/>
    <property type="match status" value="1"/>
</dbReference>
<evidence type="ECO:0000313" key="1">
    <source>
        <dbReference type="EMBL" id="KYH35853.1"/>
    </source>
</evidence>